<proteinExistence type="predicted"/>
<keyword evidence="4" id="KW-1185">Reference proteome</keyword>
<keyword evidence="2" id="KW-0732">Signal</keyword>
<sequence>MARSSCSFVIMIANFILLPQFPVISASNDDQFSIIDNELSSFHGDYSPPSPAPPVSPPHLPPISCEDLKGIGKLDSLCMLNTSLGFDSDVYIEGKGSLEIGKGVVVECPNSWCSILVNLTGAFILGENSYIVAGSVKVYADNDNLLEGPVINTMALAGLTPAGIDGAGGGHSGHSGRGATCLVDNLKLPKVMWCGDAYAWSSLDKPDTYGSKGRTSSRDANYGGGGGGKIWFVIGNMRKGVRQWIRWWRWHGGRGGDGYNGSLIEGGLVYVDADLPCELVSGSGNDSLSGATAGGGIIVSADGESFGENSVVHQGEIVAATGSGGGSGGTILLFVLKLGLGKSSTISTTRGHGSFNGGHGGDGKVHFHWSDISVGDEYVPVARNQAYAVLLVHRLRWIGRVQGLPGENGTLTRKACPKGLFGIFCEVAFQRFHVPINAFLTDIVLETNRAESQNHVHRIPVGHQDHIRLVISILLLGDCSLVLLTLLQMYSISLQDLFLALFIFPLGMLFPFPAGISALSCQGSKKSAGLASVYALWNDTSLLNVRLLLENRVIGNL</sequence>
<feature type="transmembrane region" description="Helical" evidence="1">
    <location>
        <begin position="497"/>
        <end position="516"/>
    </location>
</feature>
<evidence type="ECO:0000256" key="2">
    <source>
        <dbReference type="SAM" id="SignalP"/>
    </source>
</evidence>
<keyword evidence="1" id="KW-1133">Transmembrane helix</keyword>
<gene>
    <name evidence="3" type="ORF">RJ641_026805</name>
</gene>
<feature type="chain" id="PRO_5042961766" evidence="2">
    <location>
        <begin position="27"/>
        <end position="557"/>
    </location>
</feature>
<evidence type="ECO:0000256" key="1">
    <source>
        <dbReference type="SAM" id="Phobius"/>
    </source>
</evidence>
<dbReference type="Proteomes" id="UP001370490">
    <property type="component" value="Unassembled WGS sequence"/>
</dbReference>
<accession>A0AAN8W7L7</accession>
<reference evidence="3 4" key="1">
    <citation type="submission" date="2023-12" db="EMBL/GenBank/DDBJ databases">
        <title>A high-quality genome assembly for Dillenia turbinata (Dilleniales).</title>
        <authorList>
            <person name="Chanderbali A."/>
        </authorList>
    </citation>
    <scope>NUCLEOTIDE SEQUENCE [LARGE SCALE GENOMIC DNA]</scope>
    <source>
        <strain evidence="3">LSX21</strain>
        <tissue evidence="3">Leaf</tissue>
    </source>
</reference>
<feature type="transmembrane region" description="Helical" evidence="1">
    <location>
        <begin position="469"/>
        <end position="490"/>
    </location>
</feature>
<name>A0AAN8W7L7_9MAGN</name>
<dbReference type="EMBL" id="JBAMMX010000004">
    <property type="protein sequence ID" value="KAK6941428.1"/>
    <property type="molecule type" value="Genomic_DNA"/>
</dbReference>
<protein>
    <submittedName>
        <fullName evidence="3">Uncharacterized protein</fullName>
    </submittedName>
</protein>
<dbReference type="PANTHER" id="PTHR31513">
    <property type="entry name" value="EPHRIN TYPE-B RECEPTOR"/>
    <property type="match status" value="1"/>
</dbReference>
<organism evidence="3 4">
    <name type="scientific">Dillenia turbinata</name>
    <dbReference type="NCBI Taxonomy" id="194707"/>
    <lineage>
        <taxon>Eukaryota</taxon>
        <taxon>Viridiplantae</taxon>
        <taxon>Streptophyta</taxon>
        <taxon>Embryophyta</taxon>
        <taxon>Tracheophyta</taxon>
        <taxon>Spermatophyta</taxon>
        <taxon>Magnoliopsida</taxon>
        <taxon>eudicotyledons</taxon>
        <taxon>Gunneridae</taxon>
        <taxon>Pentapetalae</taxon>
        <taxon>Dilleniales</taxon>
        <taxon>Dilleniaceae</taxon>
        <taxon>Dillenia</taxon>
    </lineage>
</organism>
<comment type="caution">
    <text evidence="3">The sequence shown here is derived from an EMBL/GenBank/DDBJ whole genome shotgun (WGS) entry which is preliminary data.</text>
</comment>
<keyword evidence="1" id="KW-0472">Membrane</keyword>
<dbReference type="AlphaFoldDB" id="A0AAN8W7L7"/>
<evidence type="ECO:0000313" key="3">
    <source>
        <dbReference type="EMBL" id="KAK6941428.1"/>
    </source>
</evidence>
<evidence type="ECO:0000313" key="4">
    <source>
        <dbReference type="Proteomes" id="UP001370490"/>
    </source>
</evidence>
<dbReference type="PANTHER" id="PTHR31513:SF10">
    <property type="entry name" value="TYROSINE-PROTEIN KINASE EPHRIN TYPE A_B RECEPTOR-LIKE DOMAIN-CONTAINING PROTEIN"/>
    <property type="match status" value="1"/>
</dbReference>
<keyword evidence="1" id="KW-0812">Transmembrane</keyword>
<feature type="signal peptide" evidence="2">
    <location>
        <begin position="1"/>
        <end position="26"/>
    </location>
</feature>